<organism evidence="2">
    <name type="scientific">marine sediment metagenome</name>
    <dbReference type="NCBI Taxonomy" id="412755"/>
    <lineage>
        <taxon>unclassified sequences</taxon>
        <taxon>metagenomes</taxon>
        <taxon>ecological metagenomes</taxon>
    </lineage>
</organism>
<proteinExistence type="predicted"/>
<accession>X1FIM8</accession>
<feature type="transmembrane region" description="Helical" evidence="1">
    <location>
        <begin position="20"/>
        <end position="40"/>
    </location>
</feature>
<comment type="caution">
    <text evidence="2">The sequence shown here is derived from an EMBL/GenBank/DDBJ whole genome shotgun (WGS) entry which is preliminary data.</text>
</comment>
<dbReference type="AlphaFoldDB" id="X1FIM8"/>
<gene>
    <name evidence="2" type="ORF">S03H2_17032</name>
</gene>
<dbReference type="EMBL" id="BARU01008755">
    <property type="protein sequence ID" value="GAH44822.1"/>
    <property type="molecule type" value="Genomic_DNA"/>
</dbReference>
<name>X1FIM8_9ZZZZ</name>
<evidence type="ECO:0000313" key="2">
    <source>
        <dbReference type="EMBL" id="GAH44822.1"/>
    </source>
</evidence>
<evidence type="ECO:0000256" key="1">
    <source>
        <dbReference type="SAM" id="Phobius"/>
    </source>
</evidence>
<keyword evidence="1" id="KW-1133">Transmembrane helix</keyword>
<protein>
    <submittedName>
        <fullName evidence="2">Uncharacterized protein</fullName>
    </submittedName>
</protein>
<keyword evidence="1" id="KW-0812">Transmembrane</keyword>
<reference evidence="2" key="1">
    <citation type="journal article" date="2014" name="Front. Microbiol.">
        <title>High frequency of phylogenetically diverse reductive dehalogenase-homologous genes in deep subseafloor sedimentary metagenomes.</title>
        <authorList>
            <person name="Kawai M."/>
            <person name="Futagami T."/>
            <person name="Toyoda A."/>
            <person name="Takaki Y."/>
            <person name="Nishi S."/>
            <person name="Hori S."/>
            <person name="Arai W."/>
            <person name="Tsubouchi T."/>
            <person name="Morono Y."/>
            <person name="Uchiyama I."/>
            <person name="Ito T."/>
            <person name="Fujiyama A."/>
            <person name="Inagaki F."/>
            <person name="Takami H."/>
        </authorList>
    </citation>
    <scope>NUCLEOTIDE SEQUENCE</scope>
    <source>
        <strain evidence="2">Expedition CK06-06</strain>
    </source>
</reference>
<sequence>MTYDPDVIVDRRRIRRKLTFWRVVATVAAIVALIVVAVVATPSGRNALTGGNAIARV</sequence>
<feature type="non-terminal residue" evidence="2">
    <location>
        <position position="57"/>
    </location>
</feature>
<keyword evidence="1" id="KW-0472">Membrane</keyword>